<keyword evidence="1" id="KW-0812">Transmembrane</keyword>
<dbReference type="KEGG" id="est:DN752_19665"/>
<sequence length="60" mass="6761">MSEKKKTIKELSDRELQEKILISTVECRDRLTVITNFLWAYLIVVVLAGIIIAIGLDSGL</sequence>
<keyword evidence="3" id="KW-1185">Reference proteome</keyword>
<feature type="transmembrane region" description="Helical" evidence="1">
    <location>
        <begin position="38"/>
        <end position="56"/>
    </location>
</feature>
<name>A0A2Z4IN65_9BACT</name>
<reference evidence="2 3" key="1">
    <citation type="submission" date="2018-06" db="EMBL/GenBank/DDBJ databases">
        <title>Echinicola strongylocentroti sp. nov., isolated from a sea urchin Strongylocentrotus intermedius.</title>
        <authorList>
            <person name="Bae S.S."/>
        </authorList>
    </citation>
    <scope>NUCLEOTIDE SEQUENCE [LARGE SCALE GENOMIC DNA]</scope>
    <source>
        <strain evidence="2 3">MEBiC08714</strain>
    </source>
</reference>
<dbReference type="Proteomes" id="UP000248688">
    <property type="component" value="Chromosome"/>
</dbReference>
<accession>A0A2Z4IN65</accession>
<dbReference type="AlphaFoldDB" id="A0A2Z4IN65"/>
<evidence type="ECO:0000313" key="2">
    <source>
        <dbReference type="EMBL" id="AWW32179.1"/>
    </source>
</evidence>
<gene>
    <name evidence="2" type="ORF">DN752_19665</name>
</gene>
<evidence type="ECO:0000256" key="1">
    <source>
        <dbReference type="SAM" id="Phobius"/>
    </source>
</evidence>
<keyword evidence="1" id="KW-1133">Transmembrane helix</keyword>
<keyword evidence="1" id="KW-0472">Membrane</keyword>
<evidence type="ECO:0000313" key="3">
    <source>
        <dbReference type="Proteomes" id="UP000248688"/>
    </source>
</evidence>
<protein>
    <submittedName>
        <fullName evidence="2">Uncharacterized protein</fullName>
    </submittedName>
</protein>
<proteinExistence type="predicted"/>
<organism evidence="2 3">
    <name type="scientific">Echinicola strongylocentroti</name>
    <dbReference type="NCBI Taxonomy" id="1795355"/>
    <lineage>
        <taxon>Bacteria</taxon>
        <taxon>Pseudomonadati</taxon>
        <taxon>Bacteroidota</taxon>
        <taxon>Cytophagia</taxon>
        <taxon>Cytophagales</taxon>
        <taxon>Cyclobacteriaceae</taxon>
        <taxon>Echinicola</taxon>
    </lineage>
</organism>
<dbReference type="EMBL" id="CP030041">
    <property type="protein sequence ID" value="AWW32179.1"/>
    <property type="molecule type" value="Genomic_DNA"/>
</dbReference>